<dbReference type="InterPro" id="IPR018392">
    <property type="entry name" value="LysM"/>
</dbReference>
<evidence type="ECO:0000256" key="4">
    <source>
        <dbReference type="ARBA" id="ARBA00044955"/>
    </source>
</evidence>
<proteinExistence type="inferred from homology"/>
<feature type="domain" description="LysM" evidence="6">
    <location>
        <begin position="7"/>
        <end position="53"/>
    </location>
</feature>
<dbReference type="AlphaFoldDB" id="A0A8H6J9N9"/>
<dbReference type="CDD" id="cd00118">
    <property type="entry name" value="LysM"/>
    <property type="match status" value="1"/>
</dbReference>
<dbReference type="SUPFAM" id="SSF54106">
    <property type="entry name" value="LysM domain"/>
    <property type="match status" value="1"/>
</dbReference>
<evidence type="ECO:0000313" key="8">
    <source>
        <dbReference type="Proteomes" id="UP000654918"/>
    </source>
</evidence>
<feature type="region of interest" description="Disordered" evidence="5">
    <location>
        <begin position="96"/>
        <end position="188"/>
    </location>
</feature>
<evidence type="ECO:0000259" key="6">
    <source>
        <dbReference type="PROSITE" id="PS51782"/>
    </source>
</evidence>
<name>A0A8H6J9N9_9PEZI</name>
<dbReference type="EMBL" id="WIGO01000558">
    <property type="protein sequence ID" value="KAF6808873.1"/>
    <property type="molecule type" value="Genomic_DNA"/>
</dbReference>
<reference evidence="7" key="1">
    <citation type="journal article" date="2020" name="Phytopathology">
        <title>Genome Sequence Resources of Colletotrichum truncatum, C. plurivorum, C. musicola, and C. sojae: Four Species Pathogenic to Soybean (Glycine max).</title>
        <authorList>
            <person name="Rogerio F."/>
            <person name="Boufleur T.R."/>
            <person name="Ciampi-Guillardi M."/>
            <person name="Sukno S.A."/>
            <person name="Thon M.R."/>
            <person name="Massola Junior N.S."/>
            <person name="Baroncelli R."/>
        </authorList>
    </citation>
    <scope>NUCLEOTIDE SEQUENCE</scope>
    <source>
        <strain evidence="7">LFN00145</strain>
    </source>
</reference>
<dbReference type="PROSITE" id="PS51782">
    <property type="entry name" value="LYSM"/>
    <property type="match status" value="1"/>
</dbReference>
<keyword evidence="1" id="KW-0147">Chitin-binding</keyword>
<organism evidence="7 8">
    <name type="scientific">Colletotrichum plurivorum</name>
    <dbReference type="NCBI Taxonomy" id="2175906"/>
    <lineage>
        <taxon>Eukaryota</taxon>
        <taxon>Fungi</taxon>
        <taxon>Dikarya</taxon>
        <taxon>Ascomycota</taxon>
        <taxon>Pezizomycotina</taxon>
        <taxon>Sordariomycetes</taxon>
        <taxon>Hypocreomycetidae</taxon>
        <taxon>Glomerellales</taxon>
        <taxon>Glomerellaceae</taxon>
        <taxon>Colletotrichum</taxon>
        <taxon>Colletotrichum orchidearum species complex</taxon>
    </lineage>
</organism>
<dbReference type="GO" id="GO:0008061">
    <property type="term" value="F:chitin binding"/>
    <property type="evidence" value="ECO:0007669"/>
    <property type="project" value="UniProtKB-KW"/>
</dbReference>
<dbReference type="PANTHER" id="PTHR34997:SF2">
    <property type="entry name" value="LYSM DOMAIN-CONTAINING PROTEIN-RELATED"/>
    <property type="match status" value="1"/>
</dbReference>
<dbReference type="Proteomes" id="UP000654918">
    <property type="component" value="Unassembled WGS sequence"/>
</dbReference>
<evidence type="ECO:0000256" key="1">
    <source>
        <dbReference type="ARBA" id="ARBA00022669"/>
    </source>
</evidence>
<protein>
    <submittedName>
        <fullName evidence="7">LysM domain-containing protein</fullName>
    </submittedName>
</protein>
<evidence type="ECO:0000256" key="2">
    <source>
        <dbReference type="ARBA" id="ARBA00022729"/>
    </source>
</evidence>
<comment type="similarity">
    <text evidence="4">Belongs to the secreted LysM effector family.</text>
</comment>
<keyword evidence="2" id="KW-0732">Signal</keyword>
<evidence type="ECO:0000256" key="3">
    <source>
        <dbReference type="ARBA" id="ARBA00023026"/>
    </source>
</evidence>
<dbReference type="Pfam" id="PF01476">
    <property type="entry name" value="LysM"/>
    <property type="match status" value="1"/>
</dbReference>
<dbReference type="InterPro" id="IPR036779">
    <property type="entry name" value="LysM_dom_sf"/>
</dbReference>
<comment type="caution">
    <text evidence="7">The sequence shown here is derived from an EMBL/GenBank/DDBJ whole genome shotgun (WGS) entry which is preliminary data.</text>
</comment>
<dbReference type="InterPro" id="IPR052210">
    <property type="entry name" value="LysM1-like"/>
</dbReference>
<feature type="compositionally biased region" description="Basic residues" evidence="5">
    <location>
        <begin position="166"/>
        <end position="180"/>
    </location>
</feature>
<sequence length="279" mass="31702">MVGNCYKLYFVKQGDICQTIATSQGISLANLYAWNPSIGSSCGGLWASVYVCTGVANVPSYQHHGCYTEALGQRHSHDSGRLRCLLPLREEDHPLRRGERPGVLVRQQPGRGQRQDLRLKLRSALHGGQEPEVRRRQPSQPLRDRRRASGIQASRLLHRGNEHAGARHRRHGQRQPHRGSVRQLLPRREEDAEVRRRVWARVPVRQQPRHRLRRDRRGRVNMACAGDKAQKCGGSNRLNVYSMEVDSLPMNFRYQGCFSDPVTPRALSGGESNSDLINF</sequence>
<dbReference type="Gene3D" id="3.10.350.10">
    <property type="entry name" value="LysM domain"/>
    <property type="match status" value="1"/>
</dbReference>
<accession>A0A8H6J9N9</accession>
<gene>
    <name evidence="7" type="ORF">CPLU01_15595</name>
</gene>
<keyword evidence="8" id="KW-1185">Reference proteome</keyword>
<dbReference type="PANTHER" id="PTHR34997">
    <property type="entry name" value="AM15"/>
    <property type="match status" value="1"/>
</dbReference>
<keyword evidence="3" id="KW-0843">Virulence</keyword>
<evidence type="ECO:0000313" key="7">
    <source>
        <dbReference type="EMBL" id="KAF6808873.1"/>
    </source>
</evidence>
<evidence type="ECO:0000256" key="5">
    <source>
        <dbReference type="SAM" id="MobiDB-lite"/>
    </source>
</evidence>